<dbReference type="SUPFAM" id="SSF52402">
    <property type="entry name" value="Adenine nucleotide alpha hydrolases-like"/>
    <property type="match status" value="1"/>
</dbReference>
<keyword evidence="2 6" id="KW-0819">tRNA processing</keyword>
<dbReference type="RefSeq" id="WP_350332522.1">
    <property type="nucleotide sequence ID" value="NZ_CP054719.1"/>
</dbReference>
<dbReference type="GO" id="GO:0006400">
    <property type="term" value="P:tRNA modification"/>
    <property type="evidence" value="ECO:0007669"/>
    <property type="project" value="UniProtKB-UniRule"/>
</dbReference>
<feature type="domain" description="tRNA(Ile)-lysidine/2-thiocytidine synthase N-terminal" evidence="7">
    <location>
        <begin position="23"/>
        <end position="201"/>
    </location>
</feature>
<evidence type="ECO:0000256" key="1">
    <source>
        <dbReference type="ARBA" id="ARBA00022598"/>
    </source>
</evidence>
<dbReference type="KEGG" id="pbal:CPBP_00548"/>
<dbReference type="PANTHER" id="PTHR43033">
    <property type="entry name" value="TRNA(ILE)-LYSIDINE SYNTHASE-RELATED"/>
    <property type="match status" value="1"/>
</dbReference>
<dbReference type="InterPro" id="IPR012795">
    <property type="entry name" value="tRNA_Ile_lys_synt_N"/>
</dbReference>
<evidence type="ECO:0000313" key="9">
    <source>
        <dbReference type="Proteomes" id="UP000594001"/>
    </source>
</evidence>
<dbReference type="GO" id="GO:0005524">
    <property type="term" value="F:ATP binding"/>
    <property type="evidence" value="ECO:0007669"/>
    <property type="project" value="UniProtKB-UniRule"/>
</dbReference>
<evidence type="ECO:0000313" key="8">
    <source>
        <dbReference type="EMBL" id="QOL19780.1"/>
    </source>
</evidence>
<proteinExistence type="inferred from homology"/>
<dbReference type="InterPro" id="IPR014729">
    <property type="entry name" value="Rossmann-like_a/b/a_fold"/>
</dbReference>
<dbReference type="EMBL" id="CP054719">
    <property type="protein sequence ID" value="QOL19780.1"/>
    <property type="molecule type" value="Genomic_DNA"/>
</dbReference>
<reference evidence="8 9" key="1">
    <citation type="submission" date="2020-06" db="EMBL/GenBank/DDBJ databases">
        <title>The endosymbiont of the kinetoplastid Bodo saltans is a Paracaedibacter-like alpha-proteobacterium possessing a putative toxin-antitoxin system.</title>
        <authorList>
            <person name="Midha S."/>
            <person name="Rigden D.J."/>
            <person name="Siozios S."/>
            <person name="Hurst G.D.D."/>
            <person name="Jackson A.P."/>
        </authorList>
    </citation>
    <scope>NUCLEOTIDE SEQUENCE [LARGE SCALE GENOMIC DNA]</scope>
    <source>
        <strain evidence="8">Lake Konstanz</strain>
    </source>
</reference>
<dbReference type="PANTHER" id="PTHR43033:SF1">
    <property type="entry name" value="TRNA(ILE)-LYSIDINE SYNTHASE-RELATED"/>
    <property type="match status" value="1"/>
</dbReference>
<dbReference type="NCBIfam" id="TIGR02432">
    <property type="entry name" value="lysidine_TilS_N"/>
    <property type="match status" value="1"/>
</dbReference>
<comment type="subcellular location">
    <subcellularLocation>
        <location evidence="6">Cytoplasm</location>
    </subcellularLocation>
</comment>
<protein>
    <recommendedName>
        <fullName evidence="6">tRNA(Ile)-lysidine synthase</fullName>
        <ecNumber evidence="6">6.3.4.19</ecNumber>
    </recommendedName>
    <alternativeName>
        <fullName evidence="6">tRNA(Ile)-2-lysyl-cytidine synthase</fullName>
    </alternativeName>
    <alternativeName>
        <fullName evidence="6">tRNA(Ile)-lysidine synthetase</fullName>
    </alternativeName>
</protein>
<evidence type="ECO:0000256" key="2">
    <source>
        <dbReference type="ARBA" id="ARBA00022694"/>
    </source>
</evidence>
<evidence type="ECO:0000259" key="7">
    <source>
        <dbReference type="Pfam" id="PF01171"/>
    </source>
</evidence>
<keyword evidence="4 6" id="KW-0067">ATP-binding</keyword>
<accession>A0A7L9RT32</accession>
<evidence type="ECO:0000256" key="4">
    <source>
        <dbReference type="ARBA" id="ARBA00022840"/>
    </source>
</evidence>
<comment type="function">
    <text evidence="6">Ligates lysine onto the cytidine present at position 34 of the AUA codon-specific tRNA(Ile) that contains the anticodon CAU, in an ATP-dependent manner. Cytidine is converted to lysidine, thus changing the amino acid specificity of the tRNA from methionine to isoleucine.</text>
</comment>
<organism evidence="8 9">
    <name type="scientific">Candidatus Bodocaedibacter vickermanii</name>
    <dbReference type="NCBI Taxonomy" id="2741701"/>
    <lineage>
        <taxon>Bacteria</taxon>
        <taxon>Pseudomonadati</taxon>
        <taxon>Pseudomonadota</taxon>
        <taxon>Alphaproteobacteria</taxon>
        <taxon>Holosporales</taxon>
        <taxon>Candidatus Paracaedibacteraceae</taxon>
        <taxon>Candidatus Bodocaedibacter</taxon>
    </lineage>
</organism>
<evidence type="ECO:0000256" key="5">
    <source>
        <dbReference type="ARBA" id="ARBA00048539"/>
    </source>
</evidence>
<evidence type="ECO:0000256" key="6">
    <source>
        <dbReference type="HAMAP-Rule" id="MF_01161"/>
    </source>
</evidence>
<feature type="binding site" evidence="6">
    <location>
        <begin position="28"/>
        <end position="33"/>
    </location>
    <ligand>
        <name>ATP</name>
        <dbReference type="ChEBI" id="CHEBI:30616"/>
    </ligand>
</feature>
<comment type="domain">
    <text evidence="6">The N-terminal region contains the highly conserved SGGXDS motif, predicted to be a P-loop motif involved in ATP binding.</text>
</comment>
<dbReference type="AlphaFoldDB" id="A0A7L9RT32"/>
<dbReference type="InterPro" id="IPR011063">
    <property type="entry name" value="TilS/TtcA_N"/>
</dbReference>
<name>A0A7L9RT32_9PROT</name>
<keyword evidence="6" id="KW-0963">Cytoplasm</keyword>
<dbReference type="GO" id="GO:0032267">
    <property type="term" value="F:tRNA(Ile)-lysidine synthase activity"/>
    <property type="evidence" value="ECO:0007669"/>
    <property type="project" value="UniProtKB-EC"/>
</dbReference>
<dbReference type="InterPro" id="IPR012094">
    <property type="entry name" value="tRNA_Ile_lys_synt"/>
</dbReference>
<evidence type="ECO:0000256" key="3">
    <source>
        <dbReference type="ARBA" id="ARBA00022741"/>
    </source>
</evidence>
<dbReference type="EC" id="6.3.4.19" evidence="6"/>
<dbReference type="Proteomes" id="UP000594001">
    <property type="component" value="Chromosome"/>
</dbReference>
<dbReference type="GO" id="GO:0005737">
    <property type="term" value="C:cytoplasm"/>
    <property type="evidence" value="ECO:0007669"/>
    <property type="project" value="UniProtKB-SubCell"/>
</dbReference>
<comment type="similarity">
    <text evidence="6">Belongs to the tRNA(Ile)-lysidine synthase family.</text>
</comment>
<dbReference type="Pfam" id="PF01171">
    <property type="entry name" value="ATP_bind_3"/>
    <property type="match status" value="1"/>
</dbReference>
<sequence>MNASHLLLQHVDSLLPPQNATHIAVAVSGGADSMALCLLLNEWATLHNIKLTAITIDHQLRAESKSEAKQVHQWLTDRGIHHETLIWHHSTLTNNIQERARDARYALLIEYCKQLHIEHLCLGHHAHDQWETFFMRLSHASGLKGLAGILPHTLRDDISIYRPFLNIDPETLKNYLIGQNQPWIDDPSNEMRKYERIRWRDQIDRLSQLGLSPKVIQSVCEKLSGDDEALEWSANNWISQHTIFDDQLQFIQCDINLKQLPGSLIKRIALRLSSQVRNITITTANVRHNMDSLTQKLTVNEFKPFTFAGCYWMEHHTKLYVVREWDKCPHERITCSNITYDHRFNLTSLPIGKILEPVGKKYWPQIKPLVSESPLPYQVFLSLPIIVDHDQVIWQSFIKV</sequence>
<dbReference type="CDD" id="cd01992">
    <property type="entry name" value="TilS_N"/>
    <property type="match status" value="1"/>
</dbReference>
<gene>
    <name evidence="6 8" type="primary">tilS</name>
    <name evidence="8" type="ORF">CPBP_00548</name>
</gene>
<comment type="catalytic activity">
    <reaction evidence="5 6">
        <text>cytidine(34) in tRNA(Ile2) + L-lysine + ATP = lysidine(34) in tRNA(Ile2) + AMP + diphosphate + H(+)</text>
        <dbReference type="Rhea" id="RHEA:43744"/>
        <dbReference type="Rhea" id="RHEA-COMP:10625"/>
        <dbReference type="Rhea" id="RHEA-COMP:10670"/>
        <dbReference type="ChEBI" id="CHEBI:15378"/>
        <dbReference type="ChEBI" id="CHEBI:30616"/>
        <dbReference type="ChEBI" id="CHEBI:32551"/>
        <dbReference type="ChEBI" id="CHEBI:33019"/>
        <dbReference type="ChEBI" id="CHEBI:82748"/>
        <dbReference type="ChEBI" id="CHEBI:83665"/>
        <dbReference type="ChEBI" id="CHEBI:456215"/>
        <dbReference type="EC" id="6.3.4.19"/>
    </reaction>
</comment>
<keyword evidence="3 6" id="KW-0547">Nucleotide-binding</keyword>
<dbReference type="Gene3D" id="3.40.50.620">
    <property type="entry name" value="HUPs"/>
    <property type="match status" value="1"/>
</dbReference>
<keyword evidence="9" id="KW-1185">Reference proteome</keyword>
<keyword evidence="1 6" id="KW-0436">Ligase</keyword>
<dbReference type="HAMAP" id="MF_01161">
    <property type="entry name" value="tRNA_Ile_lys_synt"/>
    <property type="match status" value="1"/>
</dbReference>